<organism evidence="2 3">
    <name type="scientific">Coprobacter tertius</name>
    <dbReference type="NCBI Taxonomy" id="2944915"/>
    <lineage>
        <taxon>Bacteria</taxon>
        <taxon>Pseudomonadati</taxon>
        <taxon>Bacteroidota</taxon>
        <taxon>Bacteroidia</taxon>
        <taxon>Bacteroidales</taxon>
        <taxon>Barnesiellaceae</taxon>
        <taxon>Coprobacter</taxon>
    </lineage>
</organism>
<dbReference type="EMBL" id="JANDHW010000006">
    <property type="protein sequence ID" value="MCP9611976.1"/>
    <property type="molecule type" value="Genomic_DNA"/>
</dbReference>
<feature type="transmembrane region" description="Helical" evidence="1">
    <location>
        <begin position="12"/>
        <end position="31"/>
    </location>
</feature>
<name>A0ABT1ML33_9BACT</name>
<keyword evidence="1" id="KW-0812">Transmembrane</keyword>
<evidence type="ECO:0000313" key="3">
    <source>
        <dbReference type="Proteomes" id="UP001205603"/>
    </source>
</evidence>
<protein>
    <submittedName>
        <fullName evidence="2">DUF2809 domain-containing protein</fullName>
    </submittedName>
</protein>
<comment type="caution">
    <text evidence="2">The sequence shown here is derived from an EMBL/GenBank/DDBJ whole genome shotgun (WGS) entry which is preliminary data.</text>
</comment>
<keyword evidence="1" id="KW-1133">Transmembrane helix</keyword>
<dbReference type="RefSeq" id="WP_255027165.1">
    <property type="nucleotide sequence ID" value="NZ_JANDHW010000006.1"/>
</dbReference>
<reference evidence="2 3" key="1">
    <citation type="submission" date="2022-07" db="EMBL/GenBank/DDBJ databases">
        <title>Fecal culturing of patients with breast cancer.</title>
        <authorList>
            <person name="Teng N.M.Y."/>
            <person name="Kiu R."/>
            <person name="Evans R."/>
            <person name="Baker D.J."/>
            <person name="Zenner C."/>
            <person name="Robinson S.D."/>
            <person name="Hall L.J."/>
        </authorList>
    </citation>
    <scope>NUCLEOTIDE SEQUENCE [LARGE SCALE GENOMIC DNA]</scope>
    <source>
        <strain evidence="2 3">LH1063</strain>
    </source>
</reference>
<dbReference type="Pfam" id="PF10990">
    <property type="entry name" value="DUF2809"/>
    <property type="match status" value="1"/>
</dbReference>
<feature type="transmembrane region" description="Helical" evidence="1">
    <location>
        <begin position="37"/>
        <end position="55"/>
    </location>
</feature>
<dbReference type="Proteomes" id="UP001205603">
    <property type="component" value="Unassembled WGS sequence"/>
</dbReference>
<evidence type="ECO:0000313" key="2">
    <source>
        <dbReference type="EMBL" id="MCP9611976.1"/>
    </source>
</evidence>
<keyword evidence="1" id="KW-0472">Membrane</keyword>
<keyword evidence="3" id="KW-1185">Reference proteome</keyword>
<gene>
    <name evidence="2" type="ORF">NMU02_07730</name>
</gene>
<evidence type="ECO:0000256" key="1">
    <source>
        <dbReference type="SAM" id="Phobius"/>
    </source>
</evidence>
<sequence length="131" mass="14920">MGTNKFTINKGYLMATLFLLGIEILIASYGRGFFRDYIGDVLAVVFIYSFLRSFYKGFKNYLPLYIFLISVSVELMQAFDIADQLSVASDSLLAIAIGRVFDWRDILCYALGSFIAYASEKIIFNKKENKI</sequence>
<dbReference type="InterPro" id="IPR021257">
    <property type="entry name" value="DUF2809"/>
</dbReference>
<accession>A0ABT1ML33</accession>
<proteinExistence type="predicted"/>